<dbReference type="Gene3D" id="2.60.34.10">
    <property type="entry name" value="Substrate Binding Domain Of DNAk, Chain A, domain 1"/>
    <property type="match status" value="1"/>
</dbReference>
<keyword evidence="15" id="KW-0346">Stress response</keyword>
<comment type="similarity">
    <text evidence="2 12">Belongs to the heat shock protein 70 family.</text>
</comment>
<proteinExistence type="inferred from homology"/>
<dbReference type="FunFam" id="1.20.1270.10:FF:000007">
    <property type="entry name" value="Heat shock protein, mitochondrial"/>
    <property type="match status" value="1"/>
</dbReference>
<evidence type="ECO:0000256" key="11">
    <source>
        <dbReference type="ARBA" id="ARBA00070638"/>
    </source>
</evidence>
<keyword evidence="7" id="KW-0496">Mitochondrion</keyword>
<dbReference type="Gene3D" id="3.90.640.10">
    <property type="entry name" value="Actin, Chain A, domain 4"/>
    <property type="match status" value="1"/>
</dbReference>
<keyword evidence="6" id="KW-0809">Transit peptide</keyword>
<evidence type="ECO:0000256" key="9">
    <source>
        <dbReference type="ARBA" id="ARBA00048056"/>
    </source>
</evidence>
<comment type="catalytic activity">
    <reaction evidence="9">
        <text>ATP + H2O = ADP + phosphate + H(+)</text>
        <dbReference type="Rhea" id="RHEA:13065"/>
        <dbReference type="ChEBI" id="CHEBI:15377"/>
        <dbReference type="ChEBI" id="CHEBI:15378"/>
        <dbReference type="ChEBI" id="CHEBI:30616"/>
        <dbReference type="ChEBI" id="CHEBI:43474"/>
        <dbReference type="ChEBI" id="CHEBI:456216"/>
        <dbReference type="EC" id="3.6.4.10"/>
    </reaction>
</comment>
<dbReference type="EC" id="3.6.4.10" evidence="3"/>
<dbReference type="PROSITE" id="PS00297">
    <property type="entry name" value="HSP70_1"/>
    <property type="match status" value="1"/>
</dbReference>
<evidence type="ECO:0000256" key="4">
    <source>
        <dbReference type="ARBA" id="ARBA00022741"/>
    </source>
</evidence>
<dbReference type="PROSITE" id="PS00329">
    <property type="entry name" value="HSP70_2"/>
    <property type="match status" value="1"/>
</dbReference>
<evidence type="ECO:0000256" key="2">
    <source>
        <dbReference type="ARBA" id="ARBA00007381"/>
    </source>
</evidence>
<keyword evidence="13" id="KW-0175">Coiled coil</keyword>
<feature type="region of interest" description="Disordered" evidence="14">
    <location>
        <begin position="618"/>
        <end position="637"/>
    </location>
</feature>
<dbReference type="AlphaFoldDB" id="A0A0D7A727"/>
<dbReference type="InterPro" id="IPR012725">
    <property type="entry name" value="Chaperone_DnaK"/>
</dbReference>
<dbReference type="FunFam" id="3.30.420.40:FF:000004">
    <property type="entry name" value="Molecular chaperone DnaK"/>
    <property type="match status" value="1"/>
</dbReference>
<feature type="coiled-coil region" evidence="13">
    <location>
        <begin position="256"/>
        <end position="283"/>
    </location>
</feature>
<dbReference type="InterPro" id="IPR029047">
    <property type="entry name" value="HSP70_peptide-bd_sf"/>
</dbReference>
<dbReference type="InterPro" id="IPR018181">
    <property type="entry name" value="Heat_shock_70_CS"/>
</dbReference>
<dbReference type="Gene3D" id="3.30.420.40">
    <property type="match status" value="2"/>
</dbReference>
<keyword evidence="4 12" id="KW-0547">Nucleotide-binding</keyword>
<comment type="function">
    <text evidence="10">Required for the assembly of iron-sulfur (Fe/S) clusters in mitochondria. Assisted by the DnaJ-like co-chaperone jac1 and the nucleotide exchange factor mge1, it mediates ATP-dependent Fe-S cluster transfer from the scaffold proteins isu1/isu2 to grx5.</text>
</comment>
<protein>
    <recommendedName>
        <fullName evidence="11">Iron-sulfur cluster biogenesis chaperone, mitochondrial</fullName>
        <ecNumber evidence="3">3.6.4.10</ecNumber>
    </recommendedName>
</protein>
<evidence type="ECO:0000313" key="16">
    <source>
        <dbReference type="Proteomes" id="UP000054144"/>
    </source>
</evidence>
<dbReference type="SUPFAM" id="SSF100920">
    <property type="entry name" value="Heat shock protein 70kD (HSP70), peptide-binding domain"/>
    <property type="match status" value="1"/>
</dbReference>
<evidence type="ECO:0000256" key="12">
    <source>
        <dbReference type="RuleBase" id="RU003322"/>
    </source>
</evidence>
<dbReference type="FunFam" id="3.30.30.30:FF:000005">
    <property type="entry name" value="Heat shock protein ssb1"/>
    <property type="match status" value="1"/>
</dbReference>
<evidence type="ECO:0000256" key="14">
    <source>
        <dbReference type="SAM" id="MobiDB-lite"/>
    </source>
</evidence>
<dbReference type="PANTHER" id="PTHR19375">
    <property type="entry name" value="HEAT SHOCK PROTEIN 70KDA"/>
    <property type="match status" value="1"/>
</dbReference>
<dbReference type="GO" id="GO:0140662">
    <property type="term" value="F:ATP-dependent protein folding chaperone"/>
    <property type="evidence" value="ECO:0007669"/>
    <property type="project" value="InterPro"/>
</dbReference>
<reference evidence="15 16" key="1">
    <citation type="journal article" date="2015" name="Fungal Genet. Biol.">
        <title>Evolution of novel wood decay mechanisms in Agaricales revealed by the genome sequences of Fistulina hepatica and Cylindrobasidium torrendii.</title>
        <authorList>
            <person name="Floudas D."/>
            <person name="Held B.W."/>
            <person name="Riley R."/>
            <person name="Nagy L.G."/>
            <person name="Koehler G."/>
            <person name="Ransdell A.S."/>
            <person name="Younus H."/>
            <person name="Chow J."/>
            <person name="Chiniquy J."/>
            <person name="Lipzen A."/>
            <person name="Tritt A."/>
            <person name="Sun H."/>
            <person name="Haridas S."/>
            <person name="LaButti K."/>
            <person name="Ohm R.A."/>
            <person name="Kues U."/>
            <person name="Blanchette R.A."/>
            <person name="Grigoriev I.V."/>
            <person name="Minto R.E."/>
            <person name="Hibbett D.S."/>
        </authorList>
    </citation>
    <scope>NUCLEOTIDE SEQUENCE [LARGE SCALE GENOMIC DNA]</scope>
    <source>
        <strain evidence="15 16">ATCC 64428</strain>
    </source>
</reference>
<evidence type="ECO:0000256" key="8">
    <source>
        <dbReference type="ARBA" id="ARBA00023186"/>
    </source>
</evidence>
<dbReference type="Gene3D" id="1.20.1270.10">
    <property type="match status" value="1"/>
</dbReference>
<dbReference type="OrthoDB" id="2401965at2759"/>
<accession>A0A0D7A727</accession>
<dbReference type="Pfam" id="PF00012">
    <property type="entry name" value="HSP70"/>
    <property type="match status" value="1"/>
</dbReference>
<evidence type="ECO:0000256" key="6">
    <source>
        <dbReference type="ARBA" id="ARBA00022946"/>
    </source>
</evidence>
<dbReference type="FunFam" id="3.30.420.40:FF:000020">
    <property type="entry name" value="Chaperone protein HscA homolog"/>
    <property type="match status" value="1"/>
</dbReference>
<evidence type="ECO:0000313" key="15">
    <source>
        <dbReference type="EMBL" id="KIY46184.1"/>
    </source>
</evidence>
<dbReference type="PRINTS" id="PR00301">
    <property type="entry name" value="HEATSHOCK70"/>
</dbReference>
<dbReference type="SUPFAM" id="SSF53067">
    <property type="entry name" value="Actin-like ATPase domain"/>
    <property type="match status" value="2"/>
</dbReference>
<evidence type="ECO:0000256" key="5">
    <source>
        <dbReference type="ARBA" id="ARBA00022840"/>
    </source>
</evidence>
<name>A0A0D7A727_9AGAR</name>
<dbReference type="PROSITE" id="PS01036">
    <property type="entry name" value="HSP70_3"/>
    <property type="match status" value="1"/>
</dbReference>
<dbReference type="InterPro" id="IPR013126">
    <property type="entry name" value="Hsp_70_fam"/>
</dbReference>
<dbReference type="HAMAP" id="MF_00332">
    <property type="entry name" value="DnaK"/>
    <property type="match status" value="1"/>
</dbReference>
<evidence type="ECO:0000256" key="1">
    <source>
        <dbReference type="ARBA" id="ARBA00004305"/>
    </source>
</evidence>
<evidence type="ECO:0000256" key="10">
    <source>
        <dbReference type="ARBA" id="ARBA00059314"/>
    </source>
</evidence>
<dbReference type="EMBL" id="KN882043">
    <property type="protein sequence ID" value="KIY46184.1"/>
    <property type="molecule type" value="Genomic_DNA"/>
</dbReference>
<dbReference type="FunFam" id="2.60.34.10:FF:000014">
    <property type="entry name" value="Chaperone protein DnaK HSP70"/>
    <property type="match status" value="1"/>
</dbReference>
<comment type="subcellular location">
    <subcellularLocation>
        <location evidence="1">Mitochondrion matrix</location>
    </subcellularLocation>
</comment>
<dbReference type="GO" id="GO:0051082">
    <property type="term" value="F:unfolded protein binding"/>
    <property type="evidence" value="ECO:0007669"/>
    <property type="project" value="InterPro"/>
</dbReference>
<dbReference type="Proteomes" id="UP000054144">
    <property type="component" value="Unassembled WGS sequence"/>
</dbReference>
<dbReference type="FunFam" id="3.90.640.10:FF:000003">
    <property type="entry name" value="Molecular chaperone DnaK"/>
    <property type="match status" value="1"/>
</dbReference>
<keyword evidence="16" id="KW-1185">Reference proteome</keyword>
<organism evidence="15 16">
    <name type="scientific">Fistulina hepatica ATCC 64428</name>
    <dbReference type="NCBI Taxonomy" id="1128425"/>
    <lineage>
        <taxon>Eukaryota</taxon>
        <taxon>Fungi</taxon>
        <taxon>Dikarya</taxon>
        <taxon>Basidiomycota</taxon>
        <taxon>Agaricomycotina</taxon>
        <taxon>Agaricomycetes</taxon>
        <taxon>Agaricomycetidae</taxon>
        <taxon>Agaricales</taxon>
        <taxon>Fistulinaceae</taxon>
        <taxon>Fistulina</taxon>
    </lineage>
</organism>
<dbReference type="NCBIfam" id="NF001413">
    <property type="entry name" value="PRK00290.1"/>
    <property type="match status" value="1"/>
</dbReference>
<evidence type="ECO:0000256" key="13">
    <source>
        <dbReference type="SAM" id="Coils"/>
    </source>
</evidence>
<dbReference type="InterPro" id="IPR029048">
    <property type="entry name" value="HSP70_C_sf"/>
</dbReference>
<dbReference type="GO" id="GO:0005759">
    <property type="term" value="C:mitochondrial matrix"/>
    <property type="evidence" value="ECO:0007669"/>
    <property type="project" value="UniProtKB-SubCell"/>
</dbReference>
<sequence>MNTKVNGPVIGIDLGTTNSCVAVMEGKTARVIENAEGARTTPSVVAFTKHGERLIGLPAKRQAVVNAQNTVFAFKRLIGRQFRDKEVQDDIKHWPFKVVPKSEGHPAVEVESAGKKESFTAEQLSSMVLTKMRETAENFLSKKVNHAVVTVPAYFNDAQRQATKDAGQIAGLDVLRVINEPTAACLAYGADKHNSAVVAVYDLGGGTFDISILEMQNGVFEVKSTNGDTHLGGEDFDIALVNYLLEEFKKEHGIDLNNDRMAIQRIREAAEKAKIELSSATQTDINLPYITADATGAKNMFVPLSRSKLESLVAPLIQRTVEPCRKALNDAGVKSNEIEEIILVGGMSRMPRVIETVKTIFGREPSKGVNPDEAVAIGAAIQGGVLTGHVTDILLLDVTPLSLGIETLGGIMTKLINRNTTIPTKKSQVFSTAADGQTAIEVKIYQGERELVRDNKLLGNFNLVGIPPAPKGVPQIEITFDIDADGIVNVSAKDKATGKDQSMTIASSSGLSENDIQKMVDDAEQYAETDKARRALIEEANKADSVCADTEKALNEFKDQVDPTEKEKVSKLVEELRELAKKGQSGDSSVTADTIRDKISETQTSSLGLFQKIYEKRNAEEAAKDASKEEESTEKKD</sequence>
<dbReference type="InterPro" id="IPR043129">
    <property type="entry name" value="ATPase_NBD"/>
</dbReference>
<evidence type="ECO:0000256" key="3">
    <source>
        <dbReference type="ARBA" id="ARBA00012554"/>
    </source>
</evidence>
<dbReference type="NCBIfam" id="TIGR02350">
    <property type="entry name" value="prok_dnaK"/>
    <property type="match status" value="1"/>
</dbReference>
<dbReference type="GO" id="GO:0005524">
    <property type="term" value="F:ATP binding"/>
    <property type="evidence" value="ECO:0007669"/>
    <property type="project" value="UniProtKB-KW"/>
</dbReference>
<evidence type="ECO:0000256" key="7">
    <source>
        <dbReference type="ARBA" id="ARBA00023128"/>
    </source>
</evidence>
<keyword evidence="8" id="KW-0143">Chaperone</keyword>
<keyword evidence="5 12" id="KW-0067">ATP-binding</keyword>
<gene>
    <name evidence="15" type="ORF">FISHEDRAFT_66613</name>
</gene>
<feature type="region of interest" description="Disordered" evidence="14">
    <location>
        <begin position="580"/>
        <end position="601"/>
    </location>
</feature>